<proteinExistence type="predicted"/>
<comment type="caution">
    <text evidence="7">The sequence shown here is derived from an EMBL/GenBank/DDBJ whole genome shotgun (WGS) entry which is preliminary data.</text>
</comment>
<evidence type="ECO:0000256" key="3">
    <source>
        <dbReference type="ARBA" id="ARBA00023125"/>
    </source>
</evidence>
<dbReference type="InterPro" id="IPR003340">
    <property type="entry name" value="B3_DNA-bd"/>
</dbReference>
<dbReference type="STRING" id="4540.A0A3L6Q5A8"/>
<dbReference type="GO" id="GO:0005634">
    <property type="term" value="C:nucleus"/>
    <property type="evidence" value="ECO:0007669"/>
    <property type="project" value="UniProtKB-SubCell"/>
</dbReference>
<evidence type="ECO:0000313" key="8">
    <source>
        <dbReference type="Proteomes" id="UP000275267"/>
    </source>
</evidence>
<protein>
    <recommendedName>
        <fullName evidence="6">TF-B3 domain-containing protein</fullName>
    </recommendedName>
</protein>
<evidence type="ECO:0000256" key="2">
    <source>
        <dbReference type="ARBA" id="ARBA00023015"/>
    </source>
</evidence>
<dbReference type="SUPFAM" id="SSF101936">
    <property type="entry name" value="DNA-binding pseudobarrel domain"/>
    <property type="match status" value="1"/>
</dbReference>
<keyword evidence="8" id="KW-1185">Reference proteome</keyword>
<feature type="domain" description="TF-B3" evidence="6">
    <location>
        <begin position="79"/>
        <end position="131"/>
    </location>
</feature>
<gene>
    <name evidence="7" type="ORF">C2845_PM15G04510</name>
</gene>
<dbReference type="InterPro" id="IPR015300">
    <property type="entry name" value="DNA-bd_pseudobarrel_sf"/>
</dbReference>
<comment type="subcellular location">
    <subcellularLocation>
        <location evidence="1">Nucleus</location>
    </subcellularLocation>
</comment>
<dbReference type="OrthoDB" id="1109907at2759"/>
<dbReference type="Gene3D" id="2.40.330.10">
    <property type="entry name" value="DNA-binding pseudobarrel domain"/>
    <property type="match status" value="1"/>
</dbReference>
<dbReference type="AlphaFoldDB" id="A0A3L6Q5A8"/>
<evidence type="ECO:0000256" key="1">
    <source>
        <dbReference type="ARBA" id="ARBA00004123"/>
    </source>
</evidence>
<keyword evidence="3" id="KW-0238">DNA-binding</keyword>
<dbReference type="Proteomes" id="UP000275267">
    <property type="component" value="Unassembled WGS sequence"/>
</dbReference>
<name>A0A3L6Q5A8_PANMI</name>
<dbReference type="CDD" id="cd10017">
    <property type="entry name" value="B3_DNA"/>
    <property type="match status" value="1"/>
</dbReference>
<organism evidence="7 8">
    <name type="scientific">Panicum miliaceum</name>
    <name type="common">Proso millet</name>
    <name type="synonym">Broomcorn millet</name>
    <dbReference type="NCBI Taxonomy" id="4540"/>
    <lineage>
        <taxon>Eukaryota</taxon>
        <taxon>Viridiplantae</taxon>
        <taxon>Streptophyta</taxon>
        <taxon>Embryophyta</taxon>
        <taxon>Tracheophyta</taxon>
        <taxon>Spermatophyta</taxon>
        <taxon>Magnoliopsida</taxon>
        <taxon>Liliopsida</taxon>
        <taxon>Poales</taxon>
        <taxon>Poaceae</taxon>
        <taxon>PACMAD clade</taxon>
        <taxon>Panicoideae</taxon>
        <taxon>Panicodae</taxon>
        <taxon>Paniceae</taxon>
        <taxon>Panicinae</taxon>
        <taxon>Panicum</taxon>
        <taxon>Panicum sect. Panicum</taxon>
    </lineage>
</organism>
<sequence>MASSAGRGGAEIKHARVLLPFTCDSLVRGISPSRRAFLPSPAAWLGKLTRSCRDCLQRIPDELAEGIGAGEAVVVGPAKHWRVEVGWDGDGAFLGRGWPEFADACGVEAGWLLVLRHRGQGVLTVKAFDANCCLVTELHAPAPPAVGANREQQRCRPEGTVHQGAFKRFHGKAGLETVAANSFSVIGMA</sequence>
<evidence type="ECO:0000256" key="4">
    <source>
        <dbReference type="ARBA" id="ARBA00023163"/>
    </source>
</evidence>
<dbReference type="GO" id="GO:0003677">
    <property type="term" value="F:DNA binding"/>
    <property type="evidence" value="ECO:0007669"/>
    <property type="project" value="UniProtKB-KW"/>
</dbReference>
<accession>A0A3L6Q5A8</accession>
<dbReference type="EMBL" id="PQIB02000013">
    <property type="protein sequence ID" value="RLM73341.1"/>
    <property type="molecule type" value="Genomic_DNA"/>
</dbReference>
<keyword evidence="2" id="KW-0805">Transcription regulation</keyword>
<evidence type="ECO:0000313" key="7">
    <source>
        <dbReference type="EMBL" id="RLM73341.1"/>
    </source>
</evidence>
<dbReference type="PROSITE" id="PS50863">
    <property type="entry name" value="B3"/>
    <property type="match status" value="1"/>
</dbReference>
<evidence type="ECO:0000259" key="6">
    <source>
        <dbReference type="PROSITE" id="PS50863"/>
    </source>
</evidence>
<keyword evidence="5" id="KW-0539">Nucleus</keyword>
<reference evidence="8" key="1">
    <citation type="journal article" date="2019" name="Nat. Commun.">
        <title>The genome of broomcorn millet.</title>
        <authorList>
            <person name="Zou C."/>
            <person name="Miki D."/>
            <person name="Li D."/>
            <person name="Tang Q."/>
            <person name="Xiao L."/>
            <person name="Rajput S."/>
            <person name="Deng P."/>
            <person name="Jia W."/>
            <person name="Huang R."/>
            <person name="Zhang M."/>
            <person name="Sun Y."/>
            <person name="Hu J."/>
            <person name="Fu X."/>
            <person name="Schnable P.S."/>
            <person name="Li F."/>
            <person name="Zhang H."/>
            <person name="Feng B."/>
            <person name="Zhu X."/>
            <person name="Liu R."/>
            <person name="Schnable J.C."/>
            <person name="Zhu J.-K."/>
            <person name="Zhang H."/>
        </authorList>
    </citation>
    <scope>NUCLEOTIDE SEQUENCE [LARGE SCALE GENOMIC DNA]</scope>
</reference>
<keyword evidence="4" id="KW-0804">Transcription</keyword>
<evidence type="ECO:0000256" key="5">
    <source>
        <dbReference type="ARBA" id="ARBA00023242"/>
    </source>
</evidence>